<evidence type="ECO:0000256" key="1">
    <source>
        <dbReference type="SAM" id="Phobius"/>
    </source>
</evidence>
<evidence type="ECO:0008006" key="4">
    <source>
        <dbReference type="Google" id="ProtNLM"/>
    </source>
</evidence>
<dbReference type="AlphaFoldDB" id="A0A916SC81"/>
<dbReference type="Pfam" id="PF11142">
    <property type="entry name" value="DUF2917"/>
    <property type="match status" value="1"/>
</dbReference>
<accession>A0A916SC81</accession>
<feature type="transmembrane region" description="Helical" evidence="1">
    <location>
        <begin position="151"/>
        <end position="172"/>
    </location>
</feature>
<proteinExistence type="predicted"/>
<evidence type="ECO:0000313" key="3">
    <source>
        <dbReference type="Proteomes" id="UP000620596"/>
    </source>
</evidence>
<keyword evidence="3" id="KW-1185">Reference proteome</keyword>
<name>A0A916SC81_9BURK</name>
<gene>
    <name evidence="2" type="ORF">GCM10011496_12970</name>
</gene>
<keyword evidence="1" id="KW-0472">Membrane</keyword>
<reference evidence="2" key="2">
    <citation type="submission" date="2020-09" db="EMBL/GenBank/DDBJ databases">
        <authorList>
            <person name="Sun Q."/>
            <person name="Zhou Y."/>
        </authorList>
    </citation>
    <scope>NUCLEOTIDE SEQUENCE</scope>
    <source>
        <strain evidence="2">CGMCC 1.15322</strain>
    </source>
</reference>
<sequence length="202" mass="21382">MTTSTHFPLQSWSGADALSGCWKLDGGRALTLRPTQAGVLRIAHGQVWITFNNAHQDDGVRGGDHFLGAGEELRLLPGQVLVMESWHAANASPAYFRWDPLPAAAGVALASPFRHALAQRAVSLPWRAGVAQPLRDLRGALGLAAAASGRLAFGLTGVFGAALLVLLPRFVVEFATGRVRTALAERAFKAQASESRAHCAIS</sequence>
<dbReference type="RefSeq" id="WP_229676212.1">
    <property type="nucleotide sequence ID" value="NZ_BMIG01000003.1"/>
</dbReference>
<reference evidence="2" key="1">
    <citation type="journal article" date="2014" name="Int. J. Syst. Evol. Microbiol.">
        <title>Complete genome sequence of Corynebacterium casei LMG S-19264T (=DSM 44701T), isolated from a smear-ripened cheese.</title>
        <authorList>
            <consortium name="US DOE Joint Genome Institute (JGI-PGF)"/>
            <person name="Walter F."/>
            <person name="Albersmeier A."/>
            <person name="Kalinowski J."/>
            <person name="Ruckert C."/>
        </authorList>
    </citation>
    <scope>NUCLEOTIDE SEQUENCE</scope>
    <source>
        <strain evidence="2">CGMCC 1.15322</strain>
    </source>
</reference>
<protein>
    <recommendedName>
        <fullName evidence="4">DUF2917 domain-containing protein</fullName>
    </recommendedName>
</protein>
<evidence type="ECO:0000313" key="2">
    <source>
        <dbReference type="EMBL" id="GGA93345.1"/>
    </source>
</evidence>
<keyword evidence="1" id="KW-1133">Transmembrane helix</keyword>
<comment type="caution">
    <text evidence="2">The sequence shown here is derived from an EMBL/GenBank/DDBJ whole genome shotgun (WGS) entry which is preliminary data.</text>
</comment>
<dbReference type="InterPro" id="IPR021317">
    <property type="entry name" value="DUF2917"/>
</dbReference>
<dbReference type="EMBL" id="BMIG01000003">
    <property type="protein sequence ID" value="GGA93345.1"/>
    <property type="molecule type" value="Genomic_DNA"/>
</dbReference>
<keyword evidence="1" id="KW-0812">Transmembrane</keyword>
<dbReference type="Proteomes" id="UP000620596">
    <property type="component" value="Unassembled WGS sequence"/>
</dbReference>
<organism evidence="2 3">
    <name type="scientific">Polaromonas eurypsychrophila</name>
    <dbReference type="NCBI Taxonomy" id="1614635"/>
    <lineage>
        <taxon>Bacteria</taxon>
        <taxon>Pseudomonadati</taxon>
        <taxon>Pseudomonadota</taxon>
        <taxon>Betaproteobacteria</taxon>
        <taxon>Burkholderiales</taxon>
        <taxon>Comamonadaceae</taxon>
        <taxon>Polaromonas</taxon>
    </lineage>
</organism>